<dbReference type="AlphaFoldDB" id="A0A926EMI7"/>
<evidence type="ECO:0000313" key="1">
    <source>
        <dbReference type="EMBL" id="MBC8585326.1"/>
    </source>
</evidence>
<accession>A0A926EMI7</accession>
<evidence type="ECO:0000313" key="2">
    <source>
        <dbReference type="Proteomes" id="UP000623678"/>
    </source>
</evidence>
<reference evidence="1" key="1">
    <citation type="submission" date="2020-08" db="EMBL/GenBank/DDBJ databases">
        <title>Genome public.</title>
        <authorList>
            <person name="Liu C."/>
            <person name="Sun Q."/>
        </authorList>
    </citation>
    <scope>NUCLEOTIDE SEQUENCE</scope>
    <source>
        <strain evidence="1">NSJ-64</strain>
    </source>
</reference>
<protein>
    <submittedName>
        <fullName evidence="1">Uncharacterized protein</fullName>
    </submittedName>
</protein>
<keyword evidence="2" id="KW-1185">Reference proteome</keyword>
<organism evidence="1 2">
    <name type="scientific">Youxingia wuxianensis</name>
    <dbReference type="NCBI Taxonomy" id="2763678"/>
    <lineage>
        <taxon>Bacteria</taxon>
        <taxon>Bacillati</taxon>
        <taxon>Bacillota</taxon>
        <taxon>Clostridia</taxon>
        <taxon>Eubacteriales</taxon>
        <taxon>Oscillospiraceae</taxon>
        <taxon>Youxingia</taxon>
    </lineage>
</organism>
<sequence length="119" mass="12620">MIDENKVFAQFCLYAGLSLSAAKDWLPLCQGAIQKIGRCLAPGADVSDPRLILAAAAESYYQYSLCRTGTNAQSISIGDISVSDSSGASGTEAIHRLREEALAAASDLLTVNSMCFRQV</sequence>
<dbReference type="RefSeq" id="WP_262395110.1">
    <property type="nucleotide sequence ID" value="NZ_JACRTD010000004.1"/>
</dbReference>
<comment type="caution">
    <text evidence="1">The sequence shown here is derived from an EMBL/GenBank/DDBJ whole genome shotgun (WGS) entry which is preliminary data.</text>
</comment>
<dbReference type="EMBL" id="JACRTD010000004">
    <property type="protein sequence ID" value="MBC8585326.1"/>
    <property type="molecule type" value="Genomic_DNA"/>
</dbReference>
<gene>
    <name evidence="1" type="ORF">H8705_06990</name>
</gene>
<proteinExistence type="predicted"/>
<name>A0A926EMI7_9FIRM</name>
<dbReference type="Proteomes" id="UP000623678">
    <property type="component" value="Unassembled WGS sequence"/>
</dbReference>